<dbReference type="Proteomes" id="UP001353858">
    <property type="component" value="Unassembled WGS sequence"/>
</dbReference>
<dbReference type="SUPFAM" id="SSF50044">
    <property type="entry name" value="SH3-domain"/>
    <property type="match status" value="1"/>
</dbReference>
<dbReference type="PROSITE" id="PS50002">
    <property type="entry name" value="SH3"/>
    <property type="match status" value="1"/>
</dbReference>
<evidence type="ECO:0000259" key="6">
    <source>
        <dbReference type="PROSITE" id="PS50002"/>
    </source>
</evidence>
<sequence length="346" mass="40378">MIIAYGLERTLILESQNWQYHEGGWDRIFKSLSNSCTTADAVATVDWPGSHDSTVIRLPQVDRLSHRSQYLPLAVPEDLVNRLKIIHGNPIVWWIGQILKYVWKLQPRTTRYINYQMEKIGIEHPFVGIQVRRTDKLVNEAKFYSIEKYMDIVDEYYNSIELKTNFTKRRVYIATEDYSVITETKAKYPQYEILHNPNIPKIPKVNPIHSFDNIFDLILDIHILLRSNLLVCTLSSNLCRLLYTLMETNYLDGSANVISIDSVYWYHNQEYNKRKVILSHNAENAAEIDLIPGDIIDVDEYSLNGYSLGTNFRTKKTGWFPSFKVEVEIEVVKFPTYSNIDNKKTL</sequence>
<dbReference type="InterPro" id="IPR001452">
    <property type="entry name" value="SH3_domain"/>
</dbReference>
<dbReference type="GO" id="GO:0006487">
    <property type="term" value="P:protein N-linked glycosylation"/>
    <property type="evidence" value="ECO:0007669"/>
    <property type="project" value="TreeGrafter"/>
</dbReference>
<dbReference type="GO" id="GO:0046921">
    <property type="term" value="F:alpha-(1-&gt;6)-fucosyltransferase activity"/>
    <property type="evidence" value="ECO:0007669"/>
    <property type="project" value="TreeGrafter"/>
</dbReference>
<keyword evidence="2 5" id="KW-0328">Glycosyltransferase</keyword>
<dbReference type="Gene3D" id="3.40.50.11350">
    <property type="match status" value="1"/>
</dbReference>
<evidence type="ECO:0000256" key="3">
    <source>
        <dbReference type="ARBA" id="ARBA00022679"/>
    </source>
</evidence>
<dbReference type="EMBL" id="JARPUR010000001">
    <property type="protein sequence ID" value="KAK4887716.1"/>
    <property type="molecule type" value="Genomic_DNA"/>
</dbReference>
<dbReference type="InterPro" id="IPR036028">
    <property type="entry name" value="SH3-like_dom_sf"/>
</dbReference>
<gene>
    <name evidence="8" type="ORF">RN001_003987</name>
</gene>
<keyword evidence="3 5" id="KW-0808">Transferase</keyword>
<dbReference type="AlphaFoldDB" id="A0AAN7SEE5"/>
<dbReference type="InterPro" id="IPR045573">
    <property type="entry name" value="Fut8_N_cat"/>
</dbReference>
<comment type="caution">
    <text evidence="8">The sequence shown here is derived from an EMBL/GenBank/DDBJ whole genome shotgun (WGS) entry which is preliminary data.</text>
</comment>
<evidence type="ECO:0000313" key="9">
    <source>
        <dbReference type="Proteomes" id="UP001353858"/>
    </source>
</evidence>
<feature type="domain" description="GT23" evidence="7">
    <location>
        <begin position="1"/>
        <end position="260"/>
    </location>
</feature>
<keyword evidence="1 4" id="KW-0728">SH3 domain</keyword>
<evidence type="ECO:0000313" key="8">
    <source>
        <dbReference type="EMBL" id="KAK4887716.1"/>
    </source>
</evidence>
<organism evidence="8 9">
    <name type="scientific">Aquatica leii</name>
    <dbReference type="NCBI Taxonomy" id="1421715"/>
    <lineage>
        <taxon>Eukaryota</taxon>
        <taxon>Metazoa</taxon>
        <taxon>Ecdysozoa</taxon>
        <taxon>Arthropoda</taxon>
        <taxon>Hexapoda</taxon>
        <taxon>Insecta</taxon>
        <taxon>Pterygota</taxon>
        <taxon>Neoptera</taxon>
        <taxon>Endopterygota</taxon>
        <taxon>Coleoptera</taxon>
        <taxon>Polyphaga</taxon>
        <taxon>Elateriformia</taxon>
        <taxon>Elateroidea</taxon>
        <taxon>Lampyridae</taxon>
        <taxon>Luciolinae</taxon>
        <taxon>Aquatica</taxon>
    </lineage>
</organism>
<keyword evidence="9" id="KW-1185">Reference proteome</keyword>
<evidence type="ECO:0000256" key="4">
    <source>
        <dbReference type="PROSITE-ProRule" id="PRU00192"/>
    </source>
</evidence>
<evidence type="ECO:0000259" key="7">
    <source>
        <dbReference type="PROSITE" id="PS51659"/>
    </source>
</evidence>
<evidence type="ECO:0000256" key="1">
    <source>
        <dbReference type="ARBA" id="ARBA00022443"/>
    </source>
</evidence>
<dbReference type="PANTHER" id="PTHR13132">
    <property type="entry name" value="ALPHA- 1,6 -FUCOSYLTRANSFERASE"/>
    <property type="match status" value="1"/>
</dbReference>
<name>A0AAN7SEE5_9COLE</name>
<dbReference type="Pfam" id="PF19745">
    <property type="entry name" value="FUT8_N_cat"/>
    <property type="match status" value="1"/>
</dbReference>
<dbReference type="SMART" id="SM00326">
    <property type="entry name" value="SH3"/>
    <property type="match status" value="1"/>
</dbReference>
<evidence type="ECO:0000256" key="2">
    <source>
        <dbReference type="ARBA" id="ARBA00022676"/>
    </source>
</evidence>
<accession>A0AAN7SEE5</accession>
<dbReference type="InterPro" id="IPR027350">
    <property type="entry name" value="GT23_dom"/>
</dbReference>
<evidence type="ECO:0008006" key="10">
    <source>
        <dbReference type="Google" id="ProtNLM"/>
    </source>
</evidence>
<reference evidence="9" key="1">
    <citation type="submission" date="2023-01" db="EMBL/GenBank/DDBJ databases">
        <title>Key to firefly adult light organ development and bioluminescence: homeobox transcription factors regulate luciferase expression and transportation to peroxisome.</title>
        <authorList>
            <person name="Fu X."/>
        </authorList>
    </citation>
    <scope>NUCLEOTIDE SEQUENCE [LARGE SCALE GENOMIC DNA]</scope>
</reference>
<proteinExistence type="inferred from homology"/>
<evidence type="ECO:0000256" key="5">
    <source>
        <dbReference type="PROSITE-ProRule" id="PRU00992"/>
    </source>
</evidence>
<dbReference type="PANTHER" id="PTHR13132:SF29">
    <property type="entry name" value="ALPHA-(1,6)-FUCOSYLTRANSFERASE"/>
    <property type="match status" value="1"/>
</dbReference>
<comment type="similarity">
    <text evidence="5">Belongs to the glycosyltransferase 23 family.</text>
</comment>
<dbReference type="Gene3D" id="2.30.30.40">
    <property type="entry name" value="SH3 Domains"/>
    <property type="match status" value="1"/>
</dbReference>
<dbReference type="PROSITE" id="PS51659">
    <property type="entry name" value="GT23"/>
    <property type="match status" value="1"/>
</dbReference>
<feature type="region of interest" description="Important for donor substrate binding" evidence="5">
    <location>
        <begin position="132"/>
        <end position="133"/>
    </location>
</feature>
<feature type="domain" description="SH3" evidence="6">
    <location>
        <begin position="269"/>
        <end position="330"/>
    </location>
</feature>
<protein>
    <recommendedName>
        <fullName evidence="10">Alpha-(1,6)-fucosyltransferase</fullName>
    </recommendedName>
</protein>